<organism evidence="3">
    <name type="scientific">Sipha flava</name>
    <name type="common">yellow sugarcane aphid</name>
    <dbReference type="NCBI Taxonomy" id="143950"/>
    <lineage>
        <taxon>Eukaryota</taxon>
        <taxon>Metazoa</taxon>
        <taxon>Ecdysozoa</taxon>
        <taxon>Arthropoda</taxon>
        <taxon>Hexapoda</taxon>
        <taxon>Insecta</taxon>
        <taxon>Pterygota</taxon>
        <taxon>Neoptera</taxon>
        <taxon>Paraneoptera</taxon>
        <taxon>Hemiptera</taxon>
        <taxon>Sternorrhyncha</taxon>
        <taxon>Aphidomorpha</taxon>
        <taxon>Aphidoidea</taxon>
        <taxon>Aphididae</taxon>
        <taxon>Sipha</taxon>
    </lineage>
</organism>
<keyword evidence="3" id="KW-0695">RNA-directed DNA polymerase</keyword>
<accession>A0A2S2QEE0</accession>
<evidence type="ECO:0000259" key="2">
    <source>
        <dbReference type="PROSITE" id="PS50878"/>
    </source>
</evidence>
<name>A0A2S2QEE0_9HEMI</name>
<dbReference type="Pfam" id="PF14529">
    <property type="entry name" value="Exo_endo_phos_2"/>
    <property type="match status" value="1"/>
</dbReference>
<dbReference type="InterPro" id="IPR005135">
    <property type="entry name" value="Endo/exonuclease/phosphatase"/>
</dbReference>
<dbReference type="PROSITE" id="PS50878">
    <property type="entry name" value="RT_POL"/>
    <property type="match status" value="1"/>
</dbReference>
<dbReference type="PANTHER" id="PTHR36688">
    <property type="entry name" value="ENDO/EXONUCLEASE/PHOSPHATASE DOMAIN-CONTAINING PROTEIN"/>
    <property type="match status" value="1"/>
</dbReference>
<dbReference type="AlphaFoldDB" id="A0A2S2QEE0"/>
<dbReference type="InterPro" id="IPR043502">
    <property type="entry name" value="DNA/RNA_pol_sf"/>
</dbReference>
<dbReference type="InterPro" id="IPR036691">
    <property type="entry name" value="Endo/exonu/phosph_ase_sf"/>
</dbReference>
<dbReference type="InterPro" id="IPR052560">
    <property type="entry name" value="RdDP_mobile_element"/>
</dbReference>
<dbReference type="PANTHER" id="PTHR36688:SF2">
    <property type="entry name" value="ENDONUCLEASE_EXONUCLEASE_PHOSPHATASE DOMAIN-CONTAINING PROTEIN"/>
    <property type="match status" value="1"/>
</dbReference>
<dbReference type="SUPFAM" id="SSF56672">
    <property type="entry name" value="DNA/RNA polymerases"/>
    <property type="match status" value="1"/>
</dbReference>
<dbReference type="CDD" id="cd01650">
    <property type="entry name" value="RT_nLTR_like"/>
    <property type="match status" value="1"/>
</dbReference>
<evidence type="ECO:0000313" key="3">
    <source>
        <dbReference type="EMBL" id="MBY75562.1"/>
    </source>
</evidence>
<sequence>MAANKLSTLTILLWNANGISNNKNELQIALKENNVDIALITESHLTSNSKFKIYGYDCLQANHPDDSAHAGAALLISSKIPHSPFPPKSNQNMQLAATSVNINSIPTSIISAYFHPSCQFPADSLALYLRSLNNTYIIGADFNAKHEAWGSRSTNTRGRTLHNFISNKRSKIISPASPTYWPTHTNRHPDFLDFFLSNLPNHIHTNITNINDPASDHTPVILKIRASIDFNPHTKTRTDWNKFRNTMSTLSSLNISLKNSDDIDNAVNILTKNIQDTIQASNTSYPAQENHNINITPEIEELIRLKRRARNTWQRSHYPIDKQRYNYYSNKLKSTLKKHRNHSYATHLQSLSPSNGSLWKKTKSLLKHKTVIPPLRYHNNNLAITPQEKSELLASHLANTFKPHNISPDIPHLLRVEEFISSPLPMAPPASPTSPGEVLSVIKKLKKNKSPGHDGINNSTVKNLPPKTIILLTYIFNAIFRLSYFPNSWKSAMIITIQKPGKPPDTPESYRPISLLPTLGKIFEKILLKRLTAIAIKQNALPDFQFGFRANHATFHQLHRVVDYIATTLETRKYCSGLFLDVAQAFDTVWHQGLLFKLKNIFPAPYYLLLKSYLSDRSFRVKINTTLSSLQTISAGVPQGSDIAPFLYTIFTADIPTSVNTLIGTYADDTAVLSSSHDINEANLQLQNHLDILSHWFKSWKIKVNDSKSAHVTFALRPGAPPPLTFNNEIIPQTNEVKYLGLVFDKRLTWGPHLKNKRKQLNSRLHILRPLLKSKMSNSNRLLLYKSLLLPIWSYGIALWGSAKPANTRTIQAFQAICLRMTVNAPWYVTNVSLHNELKIATVKQTAAKFYTRLHSKAADHPNCLIAQLHSNHLPENPPRRLKRNWPRDLLNT</sequence>
<feature type="domain" description="Reverse transcriptase" evidence="2">
    <location>
        <begin position="478"/>
        <end position="744"/>
    </location>
</feature>
<dbReference type="EMBL" id="GGMS01006359">
    <property type="protein sequence ID" value="MBY75562.1"/>
    <property type="molecule type" value="Transcribed_RNA"/>
</dbReference>
<reference evidence="3" key="1">
    <citation type="submission" date="2018-04" db="EMBL/GenBank/DDBJ databases">
        <title>Transcriptome assembly of Sipha flava.</title>
        <authorList>
            <person name="Scully E.D."/>
            <person name="Geib S.M."/>
            <person name="Palmer N.A."/>
            <person name="Koch K."/>
            <person name="Bradshaw J."/>
            <person name="Heng-Moss T."/>
            <person name="Sarath G."/>
        </authorList>
    </citation>
    <scope>NUCLEOTIDE SEQUENCE</scope>
</reference>
<keyword evidence="3" id="KW-0548">Nucleotidyltransferase</keyword>
<protein>
    <submittedName>
        <fullName evidence="3">Putative RNA-directed DNA polymerase</fullName>
    </submittedName>
</protein>
<evidence type="ECO:0000256" key="1">
    <source>
        <dbReference type="SAM" id="MobiDB-lite"/>
    </source>
</evidence>
<dbReference type="SUPFAM" id="SSF56219">
    <property type="entry name" value="DNase I-like"/>
    <property type="match status" value="1"/>
</dbReference>
<dbReference type="InterPro" id="IPR000477">
    <property type="entry name" value="RT_dom"/>
</dbReference>
<proteinExistence type="predicted"/>
<dbReference type="OrthoDB" id="6585297at2759"/>
<dbReference type="Pfam" id="PF00078">
    <property type="entry name" value="RVT_1"/>
    <property type="match status" value="1"/>
</dbReference>
<dbReference type="GO" id="GO:0003964">
    <property type="term" value="F:RNA-directed DNA polymerase activity"/>
    <property type="evidence" value="ECO:0007669"/>
    <property type="project" value="UniProtKB-KW"/>
</dbReference>
<feature type="region of interest" description="Disordered" evidence="1">
    <location>
        <begin position="870"/>
        <end position="893"/>
    </location>
</feature>
<keyword evidence="3" id="KW-0808">Transferase</keyword>
<dbReference type="Gene3D" id="3.60.10.10">
    <property type="entry name" value="Endonuclease/exonuclease/phosphatase"/>
    <property type="match status" value="1"/>
</dbReference>
<gene>
    <name evidence="3" type="ORF">g.88700</name>
</gene>